<evidence type="ECO:0000313" key="2">
    <source>
        <dbReference type="EMBL" id="JAC94725.1"/>
    </source>
</evidence>
<reference evidence="2" key="2">
    <citation type="submission" date="2014-09" db="EMBL/GenBank/DDBJ databases">
        <authorList>
            <person name="Gonzales D.T.T."/>
            <person name="Saloma C.P."/>
        </authorList>
    </citation>
    <scope>NUCLEOTIDE SEQUENCE</scope>
    <source>
        <tissue evidence="2">Venom duct</tissue>
    </source>
</reference>
<dbReference type="EMBL" id="GBRA01000069">
    <property type="protein sequence ID" value="JAC94725.1"/>
    <property type="molecule type" value="Transcribed_RNA"/>
</dbReference>
<dbReference type="AlphaFoldDB" id="A0A098LXR1"/>
<organism evidence="2">
    <name type="scientific">Gemmula speciosa</name>
    <name type="common">Splendid gem-turris</name>
    <name type="synonym">Pleurotoma speciosa</name>
    <dbReference type="NCBI Taxonomy" id="439592"/>
    <lineage>
        <taxon>Eukaryota</taxon>
        <taxon>Metazoa</taxon>
        <taxon>Spiralia</taxon>
        <taxon>Lophotrochozoa</taxon>
        <taxon>Mollusca</taxon>
        <taxon>Gastropoda</taxon>
        <taxon>Caenogastropoda</taxon>
        <taxon>Neogastropoda</taxon>
        <taxon>Conoidea</taxon>
        <taxon>Turridae</taxon>
        <taxon>Gemmula</taxon>
    </lineage>
</organism>
<feature type="chain" id="PRO_5001945433" evidence="1">
    <location>
        <begin position="23"/>
        <end position="133"/>
    </location>
</feature>
<evidence type="ECO:0000256" key="1">
    <source>
        <dbReference type="SAM" id="SignalP"/>
    </source>
</evidence>
<keyword evidence="1" id="KW-0732">Signal</keyword>
<protein>
    <submittedName>
        <fullName evidence="2">Gsp_69 putative toxin</fullName>
    </submittedName>
</protein>
<name>A0A098LXR1_GEMSP</name>
<feature type="signal peptide" evidence="1">
    <location>
        <begin position="1"/>
        <end position="22"/>
    </location>
</feature>
<accession>A0A098LXR1</accession>
<proteinExistence type="predicted"/>
<sequence>MTCLPLFIVTIIVVSSVNVADGGPLYATCNNLMDCDPGLKCSRHQCLIPFNSDQPCSSTGSDCEHGVWCRNRGSQPGKCMDDYRCKSGKCNHPDRICDDGICGYKEGTSCLRDGPCSTGLSCQSGTCESGGYW</sequence>
<reference evidence="2" key="1">
    <citation type="journal article" date="2014" name="Toxicon">
        <title>A bioinformatics survey for conotoxin-like sequences in three turrid snail venom duct transcriptomes.</title>
        <authorList>
            <person name="Gonzales D.T."/>
            <person name="Saloma C.P."/>
        </authorList>
    </citation>
    <scope>NUCLEOTIDE SEQUENCE</scope>
    <source>
        <tissue evidence="2">Venom duct</tissue>
    </source>
</reference>